<evidence type="ECO:0000256" key="4">
    <source>
        <dbReference type="ARBA" id="ARBA00022448"/>
    </source>
</evidence>
<feature type="domain" description="ABC transmembrane type-1" evidence="11">
    <location>
        <begin position="77"/>
        <end position="268"/>
    </location>
</feature>
<proteinExistence type="inferred from homology"/>
<dbReference type="PANTHER" id="PTHR43744:SF8">
    <property type="entry name" value="SN-GLYCEROL-3-PHOSPHATE TRANSPORT SYSTEM PERMEASE PROTEIN UGPE"/>
    <property type="match status" value="1"/>
</dbReference>
<dbReference type="InterPro" id="IPR000515">
    <property type="entry name" value="MetI-like"/>
</dbReference>
<dbReference type="GO" id="GO:0055085">
    <property type="term" value="P:transmembrane transport"/>
    <property type="evidence" value="ECO:0007669"/>
    <property type="project" value="InterPro"/>
</dbReference>
<dbReference type="Gene3D" id="1.10.3720.10">
    <property type="entry name" value="MetI-like"/>
    <property type="match status" value="1"/>
</dbReference>
<comment type="caution">
    <text evidence="12">The sequence shown here is derived from an EMBL/GenBank/DDBJ whole genome shotgun (WGS) entry which is preliminary data.</text>
</comment>
<keyword evidence="6 9" id="KW-0812">Transmembrane</keyword>
<evidence type="ECO:0000313" key="12">
    <source>
        <dbReference type="EMBL" id="TDO95811.1"/>
    </source>
</evidence>
<accession>A0A4R6M3F9</accession>
<comment type="subcellular location">
    <subcellularLocation>
        <location evidence="10">Cell inner membrane</location>
        <topology evidence="10">Multi-pass membrane protein</topology>
    </subcellularLocation>
    <subcellularLocation>
        <location evidence="1 9">Cell membrane</location>
        <topology evidence="1 9">Multi-pass membrane protein</topology>
    </subcellularLocation>
</comment>
<feature type="transmembrane region" description="Helical" evidence="9">
    <location>
        <begin position="149"/>
        <end position="168"/>
    </location>
</feature>
<evidence type="ECO:0000259" key="11">
    <source>
        <dbReference type="PROSITE" id="PS50928"/>
    </source>
</evidence>
<keyword evidence="13" id="KW-1185">Reference proteome</keyword>
<feature type="transmembrane region" description="Helical" evidence="9">
    <location>
        <begin position="76"/>
        <end position="103"/>
    </location>
</feature>
<dbReference type="CDD" id="cd06261">
    <property type="entry name" value="TM_PBP2"/>
    <property type="match status" value="1"/>
</dbReference>
<keyword evidence="4 9" id="KW-0813">Transport</keyword>
<evidence type="ECO:0000256" key="7">
    <source>
        <dbReference type="ARBA" id="ARBA00022989"/>
    </source>
</evidence>
<evidence type="ECO:0000256" key="3">
    <source>
        <dbReference type="ARBA" id="ARBA00020515"/>
    </source>
</evidence>
<evidence type="ECO:0000256" key="1">
    <source>
        <dbReference type="ARBA" id="ARBA00004651"/>
    </source>
</evidence>
<evidence type="ECO:0000256" key="2">
    <source>
        <dbReference type="ARBA" id="ARBA00011557"/>
    </source>
</evidence>
<dbReference type="Pfam" id="PF00528">
    <property type="entry name" value="BPD_transp_1"/>
    <property type="match status" value="1"/>
</dbReference>
<keyword evidence="5 10" id="KW-1003">Cell membrane</keyword>
<gene>
    <name evidence="10" type="primary">ugpE</name>
    <name evidence="12" type="ORF">DFP79_3169</name>
</gene>
<keyword evidence="7 9" id="KW-1133">Transmembrane helix</keyword>
<feature type="transmembrane region" description="Helical" evidence="9">
    <location>
        <begin position="20"/>
        <end position="40"/>
    </location>
</feature>
<feature type="transmembrane region" description="Helical" evidence="9">
    <location>
        <begin position="247"/>
        <end position="267"/>
    </location>
</feature>
<dbReference type="SUPFAM" id="SSF161098">
    <property type="entry name" value="MetI-like"/>
    <property type="match status" value="1"/>
</dbReference>
<evidence type="ECO:0000256" key="10">
    <source>
        <dbReference type="RuleBase" id="RU363056"/>
    </source>
</evidence>
<feature type="transmembrane region" description="Helical" evidence="9">
    <location>
        <begin position="110"/>
        <end position="129"/>
    </location>
</feature>
<keyword evidence="10" id="KW-0997">Cell inner membrane</keyword>
<dbReference type="AlphaFoldDB" id="A0A4R6M3F9"/>
<dbReference type="GO" id="GO:0005886">
    <property type="term" value="C:plasma membrane"/>
    <property type="evidence" value="ECO:0007669"/>
    <property type="project" value="UniProtKB-SubCell"/>
</dbReference>
<dbReference type="PANTHER" id="PTHR43744">
    <property type="entry name" value="ABC TRANSPORTER PERMEASE PROTEIN MG189-RELATED-RELATED"/>
    <property type="match status" value="1"/>
</dbReference>
<evidence type="ECO:0000256" key="8">
    <source>
        <dbReference type="ARBA" id="ARBA00023136"/>
    </source>
</evidence>
<evidence type="ECO:0000256" key="5">
    <source>
        <dbReference type="ARBA" id="ARBA00022475"/>
    </source>
</evidence>
<sequence length="283" mass="31247">MFPTPVEKRSLPFNISYRVAVWIALVLWLLPLIAVMMTSARSVADINAGNYWGIPSEWMLIENYTMVFTQTPMLQYLLNSLVITLPAVLGSVALSTLAGYALAKFPFKGNVALFAAFIAGNFVPFQILMIPVRDLTISMGMYDTATGLILFHVAFQTGFCTLFMRNFIIGLPDELIEAARVEGVSEWKIFIHVVLPLIRPALAALAVLIFTFIWNDYFWALVLVQSDEVRPITAGISALKGQWLASWQLIAAGSIIAALPPVILFFAMQRHFIAGLTLGATKG</sequence>
<keyword evidence="8 9" id="KW-0472">Membrane</keyword>
<comment type="subunit">
    <text evidence="2 10">The complex is composed of two ATP-binding proteins (UgpC), two transmembrane proteins (UgpA and UgpE) and a solute-binding protein (UgpB).</text>
</comment>
<dbReference type="RefSeq" id="WP_133504882.1">
    <property type="nucleotide sequence ID" value="NZ_SNXC01000015.1"/>
</dbReference>
<protein>
    <recommendedName>
        <fullName evidence="3 10">sn-glycerol-3-phosphate transport system permease protein UgpE</fullName>
    </recommendedName>
</protein>
<dbReference type="EMBL" id="SNXC01000015">
    <property type="protein sequence ID" value="TDO95811.1"/>
    <property type="molecule type" value="Genomic_DNA"/>
</dbReference>
<comment type="similarity">
    <text evidence="9">Belongs to the binding-protein-dependent transport system permease family.</text>
</comment>
<name>A0A4R6M3F9_9GAMM</name>
<evidence type="ECO:0000313" key="13">
    <source>
        <dbReference type="Proteomes" id="UP000294656"/>
    </source>
</evidence>
<organism evidence="12 13">
    <name type="scientific">Marinomonas balearica</name>
    <dbReference type="NCBI Taxonomy" id="491947"/>
    <lineage>
        <taxon>Bacteria</taxon>
        <taxon>Pseudomonadati</taxon>
        <taxon>Pseudomonadota</taxon>
        <taxon>Gammaproteobacteria</taxon>
        <taxon>Oceanospirillales</taxon>
        <taxon>Oceanospirillaceae</taxon>
        <taxon>Marinomonas</taxon>
    </lineage>
</organism>
<reference evidence="12 13" key="1">
    <citation type="submission" date="2019-03" db="EMBL/GenBank/DDBJ databases">
        <title>Genomic Encyclopedia of Type Strains, Phase III (KMG-III): the genomes of soil and plant-associated and newly described type strains.</title>
        <authorList>
            <person name="Whitman W."/>
        </authorList>
    </citation>
    <scope>NUCLEOTIDE SEQUENCE [LARGE SCALE GENOMIC DNA]</scope>
    <source>
        <strain evidence="12 13">CECT 7378</strain>
    </source>
</reference>
<dbReference type="InterPro" id="IPR035906">
    <property type="entry name" value="MetI-like_sf"/>
</dbReference>
<evidence type="ECO:0000256" key="6">
    <source>
        <dbReference type="ARBA" id="ARBA00022692"/>
    </source>
</evidence>
<comment type="function">
    <text evidence="10">Part of the ABC transporter complex UgpBAEC involved in sn-glycerol-3-phosphate (G3P) import. Probably responsible for the translocation of the substrate across the membrane.</text>
</comment>
<evidence type="ECO:0000256" key="9">
    <source>
        <dbReference type="RuleBase" id="RU363032"/>
    </source>
</evidence>
<dbReference type="Proteomes" id="UP000294656">
    <property type="component" value="Unassembled WGS sequence"/>
</dbReference>
<feature type="transmembrane region" description="Helical" evidence="9">
    <location>
        <begin position="189"/>
        <end position="214"/>
    </location>
</feature>
<dbReference type="PROSITE" id="PS50928">
    <property type="entry name" value="ABC_TM1"/>
    <property type="match status" value="1"/>
</dbReference>
<dbReference type="OrthoDB" id="369039at2"/>